<dbReference type="KEGG" id="mmed:Mame_04618"/>
<sequence>METHSDADGEQEKTSRGVAAVDRALKIVAALEASTMPRNLSEISRATGLYKSTILRLLESLQDAGYVVRVDDSKYALGPTIMQLGIAYEQTNPLRHQILPVFERLVAMGTESPSFHVRQTAEERLCLFRLNSNHSTLDRVNTGDRLPITRGAAGKVLRAFGDPPEPGAEMDKVRAECFAVSLGERDKLCAGIAAPVFTGSNRMIGALSFSGPKERFQEDDIARMRPQMLDAAREISEALGGHFPS</sequence>
<dbReference type="SMART" id="SM00346">
    <property type="entry name" value="HTH_ICLR"/>
    <property type="match status" value="1"/>
</dbReference>
<feature type="domain" description="HTH iclR-type" evidence="4">
    <location>
        <begin position="18"/>
        <end position="79"/>
    </location>
</feature>
<organism evidence="6 7">
    <name type="scientific">Martelella mediterranea DSM 17316</name>
    <dbReference type="NCBI Taxonomy" id="1122214"/>
    <lineage>
        <taxon>Bacteria</taxon>
        <taxon>Pseudomonadati</taxon>
        <taxon>Pseudomonadota</taxon>
        <taxon>Alphaproteobacteria</taxon>
        <taxon>Hyphomicrobiales</taxon>
        <taxon>Aurantimonadaceae</taxon>
        <taxon>Martelella</taxon>
    </lineage>
</organism>
<dbReference type="SUPFAM" id="SSF46785">
    <property type="entry name" value="Winged helix' DNA-binding domain"/>
    <property type="match status" value="1"/>
</dbReference>
<dbReference type="Pfam" id="PF09339">
    <property type="entry name" value="HTH_IclR"/>
    <property type="match status" value="1"/>
</dbReference>
<proteinExistence type="predicted"/>
<evidence type="ECO:0000256" key="1">
    <source>
        <dbReference type="ARBA" id="ARBA00023015"/>
    </source>
</evidence>
<dbReference type="AlphaFoldDB" id="A0A1U9Z8F5"/>
<evidence type="ECO:0000256" key="3">
    <source>
        <dbReference type="ARBA" id="ARBA00023163"/>
    </source>
</evidence>
<evidence type="ECO:0000313" key="6">
    <source>
        <dbReference type="EMBL" id="AQZ53910.1"/>
    </source>
</evidence>
<dbReference type="SUPFAM" id="SSF55781">
    <property type="entry name" value="GAF domain-like"/>
    <property type="match status" value="1"/>
</dbReference>
<dbReference type="InterPro" id="IPR050707">
    <property type="entry name" value="HTH_MetabolicPath_Reg"/>
</dbReference>
<accession>A0A1U9Z8F5</accession>
<evidence type="ECO:0000259" key="4">
    <source>
        <dbReference type="PROSITE" id="PS51077"/>
    </source>
</evidence>
<keyword evidence="3" id="KW-0804">Transcription</keyword>
<keyword evidence="2" id="KW-0238">DNA-binding</keyword>
<evidence type="ECO:0000313" key="7">
    <source>
        <dbReference type="Proteomes" id="UP000191135"/>
    </source>
</evidence>
<evidence type="ECO:0000256" key="2">
    <source>
        <dbReference type="ARBA" id="ARBA00023125"/>
    </source>
</evidence>
<dbReference type="Pfam" id="PF01614">
    <property type="entry name" value="IclR_C"/>
    <property type="match status" value="1"/>
</dbReference>
<keyword evidence="1" id="KW-0805">Transcription regulation</keyword>
<dbReference type="GO" id="GO:0045892">
    <property type="term" value="P:negative regulation of DNA-templated transcription"/>
    <property type="evidence" value="ECO:0007669"/>
    <property type="project" value="TreeGrafter"/>
</dbReference>
<evidence type="ECO:0000259" key="5">
    <source>
        <dbReference type="PROSITE" id="PS51078"/>
    </source>
</evidence>
<dbReference type="GO" id="GO:0003700">
    <property type="term" value="F:DNA-binding transcription factor activity"/>
    <property type="evidence" value="ECO:0007669"/>
    <property type="project" value="TreeGrafter"/>
</dbReference>
<dbReference type="PROSITE" id="PS51078">
    <property type="entry name" value="ICLR_ED"/>
    <property type="match status" value="1"/>
</dbReference>
<dbReference type="InterPro" id="IPR029016">
    <property type="entry name" value="GAF-like_dom_sf"/>
</dbReference>
<dbReference type="InterPro" id="IPR005471">
    <property type="entry name" value="Tscrpt_reg_IclR_N"/>
</dbReference>
<dbReference type="PROSITE" id="PS51077">
    <property type="entry name" value="HTH_ICLR"/>
    <property type="match status" value="1"/>
</dbReference>
<dbReference type="RefSeq" id="WP_018063922.1">
    <property type="nucleotide sequence ID" value="NZ_AQWH01000005.1"/>
</dbReference>
<reference evidence="6 7" key="1">
    <citation type="submission" date="2017-03" db="EMBL/GenBank/DDBJ databases">
        <title>Foreign affairs: Plasmid Transfer between Roseobacters and Rhizobia.</title>
        <authorList>
            <person name="Bartling P."/>
            <person name="Bunk B."/>
            <person name="Overmann J."/>
            <person name="Brinkmann H."/>
            <person name="Petersen J."/>
        </authorList>
    </citation>
    <scope>NUCLEOTIDE SEQUENCE [LARGE SCALE GENOMIC DNA]</scope>
    <source>
        <strain evidence="6 7">MACL11</strain>
        <plasmid evidence="7">Plasmid pmm593</plasmid>
    </source>
</reference>
<gene>
    <name evidence="6" type="primary">kipR_2</name>
    <name evidence="6" type="ORF">Mame_04618</name>
</gene>
<dbReference type="InterPro" id="IPR036390">
    <property type="entry name" value="WH_DNA-bd_sf"/>
</dbReference>
<dbReference type="eggNOG" id="COG1414">
    <property type="taxonomic scope" value="Bacteria"/>
</dbReference>
<dbReference type="EMBL" id="CP020331">
    <property type="protein sequence ID" value="AQZ53910.1"/>
    <property type="molecule type" value="Genomic_DNA"/>
</dbReference>
<geneLocation type="plasmid" evidence="7">
    <name>pmm593</name>
</geneLocation>
<dbReference type="InterPro" id="IPR036388">
    <property type="entry name" value="WH-like_DNA-bd_sf"/>
</dbReference>
<dbReference type="InterPro" id="IPR014757">
    <property type="entry name" value="Tscrpt_reg_IclR_C"/>
</dbReference>
<protein>
    <submittedName>
        <fullName evidence="6">Kip operon repressor protein</fullName>
    </submittedName>
</protein>
<dbReference type="Proteomes" id="UP000191135">
    <property type="component" value="Plasmid pMM593"/>
</dbReference>
<dbReference type="InterPro" id="IPR011991">
    <property type="entry name" value="ArsR-like_HTH"/>
</dbReference>
<dbReference type="Gene3D" id="3.30.450.40">
    <property type="match status" value="2"/>
</dbReference>
<feature type="domain" description="IclR-ED" evidence="5">
    <location>
        <begin position="80"/>
        <end position="241"/>
    </location>
</feature>
<dbReference type="GO" id="GO:0003677">
    <property type="term" value="F:DNA binding"/>
    <property type="evidence" value="ECO:0007669"/>
    <property type="project" value="UniProtKB-KW"/>
</dbReference>
<dbReference type="PANTHER" id="PTHR30136">
    <property type="entry name" value="HELIX-TURN-HELIX TRANSCRIPTIONAL REGULATOR, ICLR FAMILY"/>
    <property type="match status" value="1"/>
</dbReference>
<dbReference type="Gene3D" id="1.10.10.10">
    <property type="entry name" value="Winged helix-like DNA-binding domain superfamily/Winged helix DNA-binding domain"/>
    <property type="match status" value="1"/>
</dbReference>
<dbReference type="CDD" id="cd00090">
    <property type="entry name" value="HTH_ARSR"/>
    <property type="match status" value="1"/>
</dbReference>
<dbReference type="PANTHER" id="PTHR30136:SF39">
    <property type="entry name" value="TRANSCRIPTIONAL REGULATORY PROTEIN"/>
    <property type="match status" value="1"/>
</dbReference>
<keyword evidence="6" id="KW-0614">Plasmid</keyword>
<dbReference type="OrthoDB" id="9807558at2"/>
<name>A0A1U9Z8F5_9HYPH</name>
<keyword evidence="7" id="KW-1185">Reference proteome</keyword>